<gene>
    <name evidence="1" type="ORF">OH818_06215</name>
</gene>
<dbReference type="InterPro" id="IPR053855">
    <property type="entry name" value="DUF6931"/>
</dbReference>
<organism evidence="1 2">
    <name type="scientific">Jiella pelagia</name>
    <dbReference type="NCBI Taxonomy" id="2986949"/>
    <lineage>
        <taxon>Bacteria</taxon>
        <taxon>Pseudomonadati</taxon>
        <taxon>Pseudomonadota</taxon>
        <taxon>Alphaproteobacteria</taxon>
        <taxon>Hyphomicrobiales</taxon>
        <taxon>Aurantimonadaceae</taxon>
        <taxon>Jiella</taxon>
    </lineage>
</organism>
<dbReference type="Pfam" id="PF22011">
    <property type="entry name" value="DUF6931"/>
    <property type="match status" value="1"/>
</dbReference>
<reference evidence="1" key="1">
    <citation type="submission" date="2022-12" db="EMBL/GenBank/DDBJ databases">
        <title>Jiella pelagia sp. nov., isolated from phosphonate enriched culture of Northwest Pacific surface seawater.</title>
        <authorList>
            <person name="Shin D.Y."/>
            <person name="Hwang C.Y."/>
        </authorList>
    </citation>
    <scope>NUCLEOTIDE SEQUENCE</scope>
    <source>
        <strain evidence="1">HL-NP1</strain>
    </source>
</reference>
<protein>
    <submittedName>
        <fullName evidence="1">Uncharacterized protein</fullName>
    </submittedName>
</protein>
<dbReference type="EMBL" id="CP114029">
    <property type="protein sequence ID" value="WAP69792.1"/>
    <property type="molecule type" value="Genomic_DNA"/>
</dbReference>
<dbReference type="RefSeq" id="WP_268882223.1">
    <property type="nucleotide sequence ID" value="NZ_CP114029.1"/>
</dbReference>
<proteinExistence type="predicted"/>
<evidence type="ECO:0000313" key="2">
    <source>
        <dbReference type="Proteomes" id="UP001164020"/>
    </source>
</evidence>
<evidence type="ECO:0000313" key="1">
    <source>
        <dbReference type="EMBL" id="WAP69792.1"/>
    </source>
</evidence>
<keyword evidence="2" id="KW-1185">Reference proteome</keyword>
<sequence length="218" mass="23117">MSEPRQTSLAPDWAGGVAPQTPRPALAVLAREVFSASPEIGDDMRARPDGETSPQFLARLTSSATPEEALTFCAYLLPAAAAVAWGHRCLAARPETGGSRDAGLIKLIAAWLAEPWNSLQREDLRREILAIAQASRPRSPVVWISLGLGWSSGSISAPDLPAVSAPAFATPRAVNAGILGLLARVEIAERAATLEEFVSFARCIAAAIFAGEDLRPRR</sequence>
<accession>A0ABY7C1Z3</accession>
<dbReference type="Proteomes" id="UP001164020">
    <property type="component" value="Chromosome"/>
</dbReference>
<name>A0ABY7C1Z3_9HYPH</name>